<evidence type="ECO:0000313" key="3">
    <source>
        <dbReference type="Proteomes" id="UP000054477"/>
    </source>
</evidence>
<keyword evidence="3" id="KW-1185">Reference proteome</keyword>
<evidence type="ECO:0000313" key="2">
    <source>
        <dbReference type="EMBL" id="KIJ96851.1"/>
    </source>
</evidence>
<accession>A0A0C9XGP5</accession>
<gene>
    <name evidence="2" type="ORF">K443DRAFT_272234</name>
</gene>
<sequence>MVGPLCVSTATSESGKSLYSPAEIRSESGLKPEVHAAGPKAGGHQKFGRGVTFEFAQ</sequence>
<evidence type="ECO:0000256" key="1">
    <source>
        <dbReference type="SAM" id="MobiDB-lite"/>
    </source>
</evidence>
<feature type="region of interest" description="Disordered" evidence="1">
    <location>
        <begin position="1"/>
        <end position="22"/>
    </location>
</feature>
<proteinExistence type="predicted"/>
<dbReference type="HOGENOM" id="CLU_2996813_0_0_1"/>
<reference evidence="3" key="2">
    <citation type="submission" date="2015-01" db="EMBL/GenBank/DDBJ databases">
        <title>Evolutionary Origins and Diversification of the Mycorrhizal Mutualists.</title>
        <authorList>
            <consortium name="DOE Joint Genome Institute"/>
            <consortium name="Mycorrhizal Genomics Consortium"/>
            <person name="Kohler A."/>
            <person name="Kuo A."/>
            <person name="Nagy L.G."/>
            <person name="Floudas D."/>
            <person name="Copeland A."/>
            <person name="Barry K.W."/>
            <person name="Cichocki N."/>
            <person name="Veneault-Fourrey C."/>
            <person name="LaButti K."/>
            <person name="Lindquist E.A."/>
            <person name="Lipzen A."/>
            <person name="Lundell T."/>
            <person name="Morin E."/>
            <person name="Murat C."/>
            <person name="Riley R."/>
            <person name="Ohm R."/>
            <person name="Sun H."/>
            <person name="Tunlid A."/>
            <person name="Henrissat B."/>
            <person name="Grigoriev I.V."/>
            <person name="Hibbett D.S."/>
            <person name="Martin F."/>
        </authorList>
    </citation>
    <scope>NUCLEOTIDE SEQUENCE [LARGE SCALE GENOMIC DNA]</scope>
    <source>
        <strain evidence="3">LaAM-08-1</strain>
    </source>
</reference>
<dbReference type="EMBL" id="KN838709">
    <property type="protein sequence ID" value="KIJ96851.1"/>
    <property type="molecule type" value="Genomic_DNA"/>
</dbReference>
<organism evidence="2 3">
    <name type="scientific">Laccaria amethystina LaAM-08-1</name>
    <dbReference type="NCBI Taxonomy" id="1095629"/>
    <lineage>
        <taxon>Eukaryota</taxon>
        <taxon>Fungi</taxon>
        <taxon>Dikarya</taxon>
        <taxon>Basidiomycota</taxon>
        <taxon>Agaricomycotina</taxon>
        <taxon>Agaricomycetes</taxon>
        <taxon>Agaricomycetidae</taxon>
        <taxon>Agaricales</taxon>
        <taxon>Agaricineae</taxon>
        <taxon>Hydnangiaceae</taxon>
        <taxon>Laccaria</taxon>
    </lineage>
</organism>
<reference evidence="2 3" key="1">
    <citation type="submission" date="2014-04" db="EMBL/GenBank/DDBJ databases">
        <authorList>
            <consortium name="DOE Joint Genome Institute"/>
            <person name="Kuo A."/>
            <person name="Kohler A."/>
            <person name="Nagy L.G."/>
            <person name="Floudas D."/>
            <person name="Copeland A."/>
            <person name="Barry K.W."/>
            <person name="Cichocki N."/>
            <person name="Veneault-Fourrey C."/>
            <person name="LaButti K."/>
            <person name="Lindquist E.A."/>
            <person name="Lipzen A."/>
            <person name="Lundell T."/>
            <person name="Morin E."/>
            <person name="Murat C."/>
            <person name="Sun H."/>
            <person name="Tunlid A."/>
            <person name="Henrissat B."/>
            <person name="Grigoriev I.V."/>
            <person name="Hibbett D.S."/>
            <person name="Martin F."/>
            <person name="Nordberg H.P."/>
            <person name="Cantor M.N."/>
            <person name="Hua S.X."/>
        </authorList>
    </citation>
    <scope>NUCLEOTIDE SEQUENCE [LARGE SCALE GENOMIC DNA]</scope>
    <source>
        <strain evidence="2 3">LaAM-08-1</strain>
    </source>
</reference>
<protein>
    <submittedName>
        <fullName evidence="2">Uncharacterized protein</fullName>
    </submittedName>
</protein>
<name>A0A0C9XGP5_9AGAR</name>
<feature type="compositionally biased region" description="Polar residues" evidence="1">
    <location>
        <begin position="8"/>
        <end position="17"/>
    </location>
</feature>
<dbReference type="Proteomes" id="UP000054477">
    <property type="component" value="Unassembled WGS sequence"/>
</dbReference>
<dbReference type="AlphaFoldDB" id="A0A0C9XGP5"/>